<feature type="transmembrane region" description="Helical" evidence="1">
    <location>
        <begin position="191"/>
        <end position="214"/>
    </location>
</feature>
<dbReference type="GO" id="GO:0005886">
    <property type="term" value="C:plasma membrane"/>
    <property type="evidence" value="ECO:0007669"/>
    <property type="project" value="TreeGrafter"/>
</dbReference>
<feature type="transmembrane region" description="Helical" evidence="1">
    <location>
        <begin position="108"/>
        <end position="129"/>
    </location>
</feature>
<sequence length="236" mass="26426">MSDPTIQTFCCHHTGNRADLAVRIMDEFNTDSYNIVCLVSSTVGILGALYQIFPDLTNQGGGSTTNRGRHIIMWLAVADLFASSGVLVRSSLWLRYKSIMPMPDDDVSVLFCSIISAWTQYFYTATWLWTLFYAIDTWLTIKRRDSHPILYHSFAWVLPVATTGIGLSILYIPNATCHNLPSVTSALYKILPNYCATYVPIGIVMIVNPCMYVLSSRNVEMAVALPHAQVTILIMR</sequence>
<dbReference type="GO" id="GO:0072544">
    <property type="term" value="F:L-DOPA binding"/>
    <property type="evidence" value="ECO:0007669"/>
    <property type="project" value="InterPro"/>
</dbReference>
<dbReference type="GO" id="GO:0032438">
    <property type="term" value="P:melanosome organization"/>
    <property type="evidence" value="ECO:0007669"/>
    <property type="project" value="TreeGrafter"/>
</dbReference>
<feature type="transmembrane region" description="Helical" evidence="1">
    <location>
        <begin position="149"/>
        <end position="171"/>
    </location>
</feature>
<keyword evidence="1" id="KW-0472">Membrane</keyword>
<name>A0A921YP48_MANSE</name>
<dbReference type="AlphaFoldDB" id="A0A921YP48"/>
<dbReference type="GO" id="GO:0072545">
    <property type="term" value="F:L-tyrosine binding"/>
    <property type="evidence" value="ECO:0007669"/>
    <property type="project" value="InterPro"/>
</dbReference>
<dbReference type="Proteomes" id="UP000791440">
    <property type="component" value="Unassembled WGS sequence"/>
</dbReference>
<reference evidence="2" key="1">
    <citation type="journal article" date="2016" name="Insect Biochem. Mol. Biol.">
        <title>Multifaceted biological insights from a draft genome sequence of the tobacco hornworm moth, Manduca sexta.</title>
        <authorList>
            <person name="Kanost M.R."/>
            <person name="Arrese E.L."/>
            <person name="Cao X."/>
            <person name="Chen Y.R."/>
            <person name="Chellapilla S."/>
            <person name="Goldsmith M.R."/>
            <person name="Grosse-Wilde E."/>
            <person name="Heckel D.G."/>
            <person name="Herndon N."/>
            <person name="Jiang H."/>
            <person name="Papanicolaou A."/>
            <person name="Qu J."/>
            <person name="Soulages J.L."/>
            <person name="Vogel H."/>
            <person name="Walters J."/>
            <person name="Waterhouse R.M."/>
            <person name="Ahn S.J."/>
            <person name="Almeida F.C."/>
            <person name="An C."/>
            <person name="Aqrawi P."/>
            <person name="Bretschneider A."/>
            <person name="Bryant W.B."/>
            <person name="Bucks S."/>
            <person name="Chao H."/>
            <person name="Chevignon G."/>
            <person name="Christen J.M."/>
            <person name="Clarke D.F."/>
            <person name="Dittmer N.T."/>
            <person name="Ferguson L.C.F."/>
            <person name="Garavelou S."/>
            <person name="Gordon K.H.J."/>
            <person name="Gunaratna R.T."/>
            <person name="Han Y."/>
            <person name="Hauser F."/>
            <person name="He Y."/>
            <person name="Heidel-Fischer H."/>
            <person name="Hirsh A."/>
            <person name="Hu Y."/>
            <person name="Jiang H."/>
            <person name="Kalra D."/>
            <person name="Klinner C."/>
            <person name="Konig C."/>
            <person name="Kovar C."/>
            <person name="Kroll A.R."/>
            <person name="Kuwar S.S."/>
            <person name="Lee S.L."/>
            <person name="Lehman R."/>
            <person name="Li K."/>
            <person name="Li Z."/>
            <person name="Liang H."/>
            <person name="Lovelace S."/>
            <person name="Lu Z."/>
            <person name="Mansfield J.H."/>
            <person name="McCulloch K.J."/>
            <person name="Mathew T."/>
            <person name="Morton B."/>
            <person name="Muzny D.M."/>
            <person name="Neunemann D."/>
            <person name="Ongeri F."/>
            <person name="Pauchet Y."/>
            <person name="Pu L.L."/>
            <person name="Pyrousis I."/>
            <person name="Rao X.J."/>
            <person name="Redding A."/>
            <person name="Roesel C."/>
            <person name="Sanchez-Gracia A."/>
            <person name="Schaack S."/>
            <person name="Shukla A."/>
            <person name="Tetreau G."/>
            <person name="Wang Y."/>
            <person name="Xiong G.H."/>
            <person name="Traut W."/>
            <person name="Walsh T.K."/>
            <person name="Worley K.C."/>
            <person name="Wu D."/>
            <person name="Wu W."/>
            <person name="Wu Y.Q."/>
            <person name="Zhang X."/>
            <person name="Zou Z."/>
            <person name="Zucker H."/>
            <person name="Briscoe A.D."/>
            <person name="Burmester T."/>
            <person name="Clem R.J."/>
            <person name="Feyereisen R."/>
            <person name="Grimmelikhuijzen C.J.P."/>
            <person name="Hamodrakas S.J."/>
            <person name="Hansson B.S."/>
            <person name="Huguet E."/>
            <person name="Jermiin L.S."/>
            <person name="Lan Q."/>
            <person name="Lehman H.K."/>
            <person name="Lorenzen M."/>
            <person name="Merzendorfer H."/>
            <person name="Michalopoulos I."/>
            <person name="Morton D.B."/>
            <person name="Muthukrishnan S."/>
            <person name="Oakeshott J.G."/>
            <person name="Palmer W."/>
            <person name="Park Y."/>
            <person name="Passarelli A.L."/>
            <person name="Rozas J."/>
            <person name="Schwartz L.M."/>
            <person name="Smith W."/>
            <person name="Southgate A."/>
            <person name="Vilcinskas A."/>
            <person name="Vogt R."/>
            <person name="Wang P."/>
            <person name="Werren J."/>
            <person name="Yu X.Q."/>
            <person name="Zhou J.J."/>
            <person name="Brown S.J."/>
            <person name="Scherer S.E."/>
            <person name="Richards S."/>
            <person name="Blissard G.W."/>
        </authorList>
    </citation>
    <scope>NUCLEOTIDE SEQUENCE</scope>
</reference>
<keyword evidence="1" id="KW-0812">Transmembrane</keyword>
<dbReference type="GO" id="GO:0035240">
    <property type="term" value="F:dopamine binding"/>
    <property type="evidence" value="ECO:0007669"/>
    <property type="project" value="InterPro"/>
</dbReference>
<dbReference type="GO" id="GO:0050848">
    <property type="term" value="P:regulation of calcium-mediated signaling"/>
    <property type="evidence" value="ECO:0007669"/>
    <property type="project" value="TreeGrafter"/>
</dbReference>
<reference evidence="2" key="2">
    <citation type="submission" date="2020-12" db="EMBL/GenBank/DDBJ databases">
        <authorList>
            <person name="Kanost M."/>
        </authorList>
    </citation>
    <scope>NUCLEOTIDE SEQUENCE</scope>
</reference>
<evidence type="ECO:0000313" key="3">
    <source>
        <dbReference type="Proteomes" id="UP000791440"/>
    </source>
</evidence>
<keyword evidence="1" id="KW-1133">Transmembrane helix</keyword>
<dbReference type="PANTHER" id="PTHR15177">
    <property type="entry name" value="G-PROTEIN COUPLED RECEPTOR 143"/>
    <property type="match status" value="1"/>
</dbReference>
<accession>A0A921YP48</accession>
<dbReference type="PANTHER" id="PTHR15177:SF2">
    <property type="entry name" value="G-PROTEIN COUPLED RECEPTOR 143"/>
    <property type="match status" value="1"/>
</dbReference>
<comment type="caution">
    <text evidence="2">The sequence shown here is derived from an EMBL/GenBank/DDBJ whole genome shotgun (WGS) entry which is preliminary data.</text>
</comment>
<keyword evidence="3" id="KW-1185">Reference proteome</keyword>
<feature type="transmembrane region" description="Helical" evidence="1">
    <location>
        <begin position="71"/>
        <end position="88"/>
    </location>
</feature>
<feature type="transmembrane region" description="Helical" evidence="1">
    <location>
        <begin position="32"/>
        <end position="50"/>
    </location>
</feature>
<dbReference type="EMBL" id="JH668295">
    <property type="protein sequence ID" value="KAG6442619.1"/>
    <property type="molecule type" value="Genomic_DNA"/>
</dbReference>
<evidence type="ECO:0000256" key="1">
    <source>
        <dbReference type="SAM" id="Phobius"/>
    </source>
</evidence>
<protein>
    <recommendedName>
        <fullName evidence="4">G-protein coupled receptor 143</fullName>
    </recommendedName>
</protein>
<gene>
    <name evidence="2" type="ORF">O3G_MSEX002431</name>
</gene>
<organism evidence="2 3">
    <name type="scientific">Manduca sexta</name>
    <name type="common">Tobacco hawkmoth</name>
    <name type="synonym">Tobacco hornworm</name>
    <dbReference type="NCBI Taxonomy" id="7130"/>
    <lineage>
        <taxon>Eukaryota</taxon>
        <taxon>Metazoa</taxon>
        <taxon>Ecdysozoa</taxon>
        <taxon>Arthropoda</taxon>
        <taxon>Hexapoda</taxon>
        <taxon>Insecta</taxon>
        <taxon>Pterygota</taxon>
        <taxon>Neoptera</taxon>
        <taxon>Endopterygota</taxon>
        <taxon>Lepidoptera</taxon>
        <taxon>Glossata</taxon>
        <taxon>Ditrysia</taxon>
        <taxon>Bombycoidea</taxon>
        <taxon>Sphingidae</taxon>
        <taxon>Sphinginae</taxon>
        <taxon>Sphingini</taxon>
        <taxon>Manduca</taxon>
    </lineage>
</organism>
<dbReference type="InterPro" id="IPR001414">
    <property type="entry name" value="GPR143"/>
</dbReference>
<dbReference type="GO" id="GO:0035643">
    <property type="term" value="F:L-DOPA receptor activity"/>
    <property type="evidence" value="ECO:0007669"/>
    <property type="project" value="TreeGrafter"/>
</dbReference>
<evidence type="ECO:0008006" key="4">
    <source>
        <dbReference type="Google" id="ProtNLM"/>
    </source>
</evidence>
<dbReference type="Pfam" id="PF02101">
    <property type="entry name" value="Ocular_alb"/>
    <property type="match status" value="1"/>
</dbReference>
<evidence type="ECO:0000313" key="2">
    <source>
        <dbReference type="EMBL" id="KAG6442619.1"/>
    </source>
</evidence>
<proteinExistence type="predicted"/>